<dbReference type="KEGG" id="mind:mvi_01080"/>
<evidence type="ECO:0000313" key="3">
    <source>
        <dbReference type="Proteomes" id="UP000663508"/>
    </source>
</evidence>
<reference evidence="2" key="1">
    <citation type="submission" date="2020-11" db="EMBL/GenBank/DDBJ databases">
        <title>Complete genome sequence of a novel pathogenic Methylobacterium strain isolated from rice in Vietnam.</title>
        <authorList>
            <person name="Lai K."/>
            <person name="Okazaki S."/>
            <person name="Higashi K."/>
            <person name="Mori H."/>
            <person name="Toyoda A."/>
            <person name="Kurokawa K."/>
        </authorList>
    </citation>
    <scope>NUCLEOTIDE SEQUENCE</scope>
    <source>
        <strain evidence="2">VL1</strain>
    </source>
</reference>
<proteinExistence type="predicted"/>
<dbReference type="Proteomes" id="UP000663508">
    <property type="component" value="Chromosome"/>
</dbReference>
<evidence type="ECO:0000256" key="1">
    <source>
        <dbReference type="SAM" id="MobiDB-lite"/>
    </source>
</evidence>
<accession>A0A8H9C1H9</accession>
<feature type="compositionally biased region" description="Basic and acidic residues" evidence="1">
    <location>
        <begin position="1"/>
        <end position="14"/>
    </location>
</feature>
<evidence type="ECO:0000313" key="2">
    <source>
        <dbReference type="EMBL" id="BCM81647.1"/>
    </source>
</evidence>
<dbReference type="AlphaFoldDB" id="A0A8H9C1H9"/>
<feature type="region of interest" description="Disordered" evidence="1">
    <location>
        <begin position="1"/>
        <end position="50"/>
    </location>
</feature>
<protein>
    <submittedName>
        <fullName evidence="2">Uncharacterized protein</fullName>
    </submittedName>
</protein>
<feature type="compositionally biased region" description="Basic and acidic residues" evidence="1">
    <location>
        <begin position="27"/>
        <end position="50"/>
    </location>
</feature>
<gene>
    <name evidence="2" type="ORF">mvi_01080</name>
</gene>
<name>A0A8H9C1H9_9HYPH</name>
<dbReference type="EMBL" id="AP024145">
    <property type="protein sequence ID" value="BCM81647.1"/>
    <property type="molecule type" value="Genomic_DNA"/>
</dbReference>
<organism evidence="2 3">
    <name type="scientific">Methylobacterium indicum</name>
    <dbReference type="NCBI Taxonomy" id="1775910"/>
    <lineage>
        <taxon>Bacteria</taxon>
        <taxon>Pseudomonadati</taxon>
        <taxon>Pseudomonadota</taxon>
        <taxon>Alphaproteobacteria</taxon>
        <taxon>Hyphomicrobiales</taxon>
        <taxon>Methylobacteriaceae</taxon>
        <taxon>Methylobacterium</taxon>
    </lineage>
</organism>
<sequence>MERGGGHPADLREQEVDEPALPSEFVVEDRHRQHFGEERSQERRRQGEADTKWCSCCTLPGATRADIGSTLLRSPGQERAAQIERRPASLFGAGQGGQKGSQPCLQVVQPRLRPELIHYGSPARLSKQEIGDTNLAE</sequence>